<protein>
    <submittedName>
        <fullName evidence="1">Protein of uncharacterized function (DUF2843)</fullName>
    </submittedName>
</protein>
<dbReference type="Pfam" id="PF11004">
    <property type="entry name" value="Kdo_hydroxy"/>
    <property type="match status" value="1"/>
</dbReference>
<dbReference type="RefSeq" id="WP_010654006.1">
    <property type="nucleotide sequence ID" value="NZ_JAPHOO010000001.1"/>
</dbReference>
<dbReference type="EMBL" id="UGGT01000001">
    <property type="protein sequence ID" value="STO21737.1"/>
    <property type="molecule type" value="Genomic_DNA"/>
</dbReference>
<dbReference type="OrthoDB" id="21302at2"/>
<name>A0A377GA86_9GAMM</name>
<dbReference type="GeneID" id="93291626"/>
<sequence>MNSCLFTQNLEQIDHQQSINQLEEGKVLFFPEYFFSSVDSVLLSEHILDGSRKNVSYDIRTQKLNAYKKETSELATKLTVMMHGYAEFAHQLIQKVLPSYVPHLQWGRTSFRPAQIQGRVSSKRKDDTRLHVDSFSASPVHGLRILRVFCNVNPHEPRVWNLGEPFTDVLHHFAPRIAPYSKVKASLLKLVKATKTLRSPYDHYMLHLHDTMKLDDAYQAKVAKVRIEFPAKSTWIVFTDHVSHAALSGQHLLEQTFYLPVDKMAVPDHSPLNQWKKIRPEMSSCSSQRFKNNSVELG</sequence>
<dbReference type="STRING" id="1094715.GCA_000236165_00609"/>
<accession>A0A377GA86</accession>
<dbReference type="InterPro" id="IPR021266">
    <property type="entry name" value="Kdo_hydroxlase"/>
</dbReference>
<gene>
    <name evidence="1" type="ORF">NCTC11370_01816</name>
</gene>
<evidence type="ECO:0000313" key="2">
    <source>
        <dbReference type="Proteomes" id="UP000254554"/>
    </source>
</evidence>
<proteinExistence type="predicted"/>
<organism evidence="1 2">
    <name type="scientific">Fluoribacter dumoffii</name>
    <dbReference type="NCBI Taxonomy" id="463"/>
    <lineage>
        <taxon>Bacteria</taxon>
        <taxon>Pseudomonadati</taxon>
        <taxon>Pseudomonadota</taxon>
        <taxon>Gammaproteobacteria</taxon>
        <taxon>Legionellales</taxon>
        <taxon>Legionellaceae</taxon>
        <taxon>Fluoribacter</taxon>
    </lineage>
</organism>
<keyword evidence="2" id="KW-1185">Reference proteome</keyword>
<dbReference type="AlphaFoldDB" id="A0A377GA86"/>
<reference evidence="1 2" key="1">
    <citation type="submission" date="2018-06" db="EMBL/GenBank/DDBJ databases">
        <authorList>
            <consortium name="Pathogen Informatics"/>
            <person name="Doyle S."/>
        </authorList>
    </citation>
    <scope>NUCLEOTIDE SEQUENCE [LARGE SCALE GENOMIC DNA]</scope>
    <source>
        <strain evidence="1 2">NCTC11370</strain>
    </source>
</reference>
<dbReference type="Proteomes" id="UP000254554">
    <property type="component" value="Unassembled WGS sequence"/>
</dbReference>
<evidence type="ECO:0000313" key="1">
    <source>
        <dbReference type="EMBL" id="STO21737.1"/>
    </source>
</evidence>